<keyword evidence="2 9" id="KW-0808">Transferase</keyword>
<dbReference type="GO" id="GO:0019674">
    <property type="term" value="P:NAD+ metabolic process"/>
    <property type="evidence" value="ECO:0007669"/>
    <property type="project" value="InterPro"/>
</dbReference>
<evidence type="ECO:0000313" key="11">
    <source>
        <dbReference type="Proteomes" id="UP000054858"/>
    </source>
</evidence>
<proteinExistence type="inferred from homology"/>
<feature type="active site" description="Proton acceptor" evidence="9">
    <location>
        <position position="75"/>
    </location>
</feature>
<evidence type="ECO:0000256" key="6">
    <source>
        <dbReference type="ARBA" id="ARBA00022857"/>
    </source>
</evidence>
<organism evidence="10 11">
    <name type="scientific">Legionella oakridgensis</name>
    <dbReference type="NCBI Taxonomy" id="29423"/>
    <lineage>
        <taxon>Bacteria</taxon>
        <taxon>Pseudomonadati</taxon>
        <taxon>Pseudomonadota</taxon>
        <taxon>Gammaproteobacteria</taxon>
        <taxon>Legionellales</taxon>
        <taxon>Legionellaceae</taxon>
        <taxon>Legionella</taxon>
    </lineage>
</organism>
<keyword evidence="1 9" id="KW-0963">Cytoplasm</keyword>
<evidence type="ECO:0000256" key="1">
    <source>
        <dbReference type="ARBA" id="ARBA00022490"/>
    </source>
</evidence>
<keyword evidence="3 9" id="KW-0547">Nucleotide-binding</keyword>
<dbReference type="Pfam" id="PF01513">
    <property type="entry name" value="NAD_kinase"/>
    <property type="match status" value="1"/>
</dbReference>
<evidence type="ECO:0000256" key="8">
    <source>
        <dbReference type="ARBA" id="ARBA00047925"/>
    </source>
</evidence>
<dbReference type="PANTHER" id="PTHR20275:SF0">
    <property type="entry name" value="NAD KINASE"/>
    <property type="match status" value="1"/>
</dbReference>
<dbReference type="NCBIfam" id="NF002306">
    <property type="entry name" value="PRK01231.1"/>
    <property type="match status" value="1"/>
</dbReference>
<keyword evidence="7 9" id="KW-0520">NAD</keyword>
<feature type="binding site" evidence="9">
    <location>
        <position position="177"/>
    </location>
    <ligand>
        <name>NAD(+)</name>
        <dbReference type="ChEBI" id="CHEBI:57540"/>
    </ligand>
</feature>
<dbReference type="Gene3D" id="2.60.200.30">
    <property type="entry name" value="Probable inorganic polyphosphate/atp-NAD kinase, domain 2"/>
    <property type="match status" value="1"/>
</dbReference>
<protein>
    <recommendedName>
        <fullName evidence="9">NAD kinase</fullName>
        <ecNumber evidence="9">2.7.1.23</ecNumber>
    </recommendedName>
    <alternativeName>
        <fullName evidence="9">ATP-dependent NAD kinase</fullName>
    </alternativeName>
</protein>
<sequence>MLKQKFKRVILYARQHRANQNVNETLHRLIDYLTPLHVEVYQDTDTAASFKLKLSILAREEMGEKQDLIIVVGGDGSLLSAARMAIKVNAPVIGINRGRLGFLTDISPQDIETQLTKVLNGEYLEERRFLLQTRIQDDENTYFQGDALNDVVLSRGKETHLIEFDVYINQQFVSHYRADGLILATPTGSTAYALSAGGPIMHPHLNAMVMVPMFSHSLSTRPLVTDGQAFIELKISESNENNLQISCDGHESYAVKPGQIVTIEKNAQQLRLLHPLEYHYYDTLRIKLGWGTKSQG</sequence>
<evidence type="ECO:0000256" key="5">
    <source>
        <dbReference type="ARBA" id="ARBA00022840"/>
    </source>
</evidence>
<dbReference type="GO" id="GO:0051287">
    <property type="term" value="F:NAD binding"/>
    <property type="evidence" value="ECO:0007669"/>
    <property type="project" value="UniProtKB-ARBA"/>
</dbReference>
<dbReference type="GO" id="GO:0003951">
    <property type="term" value="F:NAD+ kinase activity"/>
    <property type="evidence" value="ECO:0007669"/>
    <property type="project" value="UniProtKB-UniRule"/>
</dbReference>
<evidence type="ECO:0000256" key="4">
    <source>
        <dbReference type="ARBA" id="ARBA00022777"/>
    </source>
</evidence>
<dbReference type="InterPro" id="IPR017437">
    <property type="entry name" value="ATP-NAD_kinase_PpnK-typ_C"/>
</dbReference>
<keyword evidence="5 9" id="KW-0067">ATP-binding</keyword>
<dbReference type="HAMAP" id="MF_00361">
    <property type="entry name" value="NAD_kinase"/>
    <property type="match status" value="1"/>
</dbReference>
<dbReference type="PATRIC" id="fig|29423.5.peg.1195"/>
<comment type="similarity">
    <text evidence="9">Belongs to the NAD kinase family.</text>
</comment>
<dbReference type="EMBL" id="LNYP01000023">
    <property type="protein sequence ID" value="KTD39021.1"/>
    <property type="molecule type" value="Genomic_DNA"/>
</dbReference>
<dbReference type="Gene3D" id="3.40.50.10330">
    <property type="entry name" value="Probable inorganic polyphosphate/atp-NAD kinase, domain 1"/>
    <property type="match status" value="1"/>
</dbReference>
<feature type="binding site" evidence="9">
    <location>
        <begin position="149"/>
        <end position="150"/>
    </location>
    <ligand>
        <name>NAD(+)</name>
        <dbReference type="ChEBI" id="CHEBI:57540"/>
    </ligand>
</feature>
<keyword evidence="4 9" id="KW-0418">Kinase</keyword>
<keyword evidence="6 9" id="KW-0521">NADP</keyword>
<dbReference type="RefSeq" id="WP_025386612.1">
    <property type="nucleotide sequence ID" value="NZ_KV441804.1"/>
</dbReference>
<feature type="binding site" evidence="9">
    <location>
        <begin position="190"/>
        <end position="195"/>
    </location>
    <ligand>
        <name>NAD(+)</name>
        <dbReference type="ChEBI" id="CHEBI:57540"/>
    </ligand>
</feature>
<dbReference type="SUPFAM" id="SSF111331">
    <property type="entry name" value="NAD kinase/diacylglycerol kinase-like"/>
    <property type="match status" value="1"/>
</dbReference>
<feature type="binding site" evidence="9">
    <location>
        <begin position="75"/>
        <end position="76"/>
    </location>
    <ligand>
        <name>NAD(+)</name>
        <dbReference type="ChEBI" id="CHEBI:57540"/>
    </ligand>
</feature>
<comment type="subcellular location">
    <subcellularLocation>
        <location evidence="9">Cytoplasm</location>
    </subcellularLocation>
</comment>
<evidence type="ECO:0000256" key="9">
    <source>
        <dbReference type="HAMAP-Rule" id="MF_00361"/>
    </source>
</evidence>
<dbReference type="InterPro" id="IPR017438">
    <property type="entry name" value="ATP-NAD_kinase_N"/>
</dbReference>
<dbReference type="GO" id="GO:0005737">
    <property type="term" value="C:cytoplasm"/>
    <property type="evidence" value="ECO:0007669"/>
    <property type="project" value="UniProtKB-SubCell"/>
</dbReference>
<feature type="binding site" evidence="9">
    <location>
        <position position="179"/>
    </location>
    <ligand>
        <name>NAD(+)</name>
        <dbReference type="ChEBI" id="CHEBI:57540"/>
    </ligand>
</feature>
<dbReference type="PANTHER" id="PTHR20275">
    <property type="entry name" value="NAD KINASE"/>
    <property type="match status" value="1"/>
</dbReference>
<comment type="caution">
    <text evidence="9">Lacks conserved residue(s) required for the propagation of feature annotation.</text>
</comment>
<comment type="cofactor">
    <cofactor evidence="9">
        <name>a divalent metal cation</name>
        <dbReference type="ChEBI" id="CHEBI:60240"/>
    </cofactor>
</comment>
<dbReference type="Pfam" id="PF20143">
    <property type="entry name" value="NAD_kinase_C"/>
    <property type="match status" value="1"/>
</dbReference>
<evidence type="ECO:0000256" key="7">
    <source>
        <dbReference type="ARBA" id="ARBA00023027"/>
    </source>
</evidence>
<evidence type="ECO:0000256" key="2">
    <source>
        <dbReference type="ARBA" id="ARBA00022679"/>
    </source>
</evidence>
<comment type="function">
    <text evidence="9">Involved in the regulation of the intracellular balance of NAD and NADP, and is a key enzyme in the biosynthesis of NADP. Catalyzes specifically the phosphorylation on 2'-hydroxyl of the adenosine moiety of NAD to yield NADP.</text>
</comment>
<name>A0A0W0X374_9GAMM</name>
<reference evidence="10 11" key="1">
    <citation type="submission" date="2015-11" db="EMBL/GenBank/DDBJ databases">
        <title>Genomic analysis of 38 Legionella species identifies large and diverse effector repertoires.</title>
        <authorList>
            <person name="Burstein D."/>
            <person name="Amaro F."/>
            <person name="Zusman T."/>
            <person name="Lifshitz Z."/>
            <person name="Cohen O."/>
            <person name="Gilbert J.A."/>
            <person name="Pupko T."/>
            <person name="Shuman H.A."/>
            <person name="Segal G."/>
        </authorList>
    </citation>
    <scope>NUCLEOTIDE SEQUENCE [LARGE SCALE GENOMIC DNA]</scope>
    <source>
        <strain evidence="10 11">Oak Ridge-10</strain>
    </source>
</reference>
<dbReference type="InterPro" id="IPR016064">
    <property type="entry name" value="NAD/diacylglycerol_kinase_sf"/>
</dbReference>
<comment type="caution">
    <text evidence="10">The sequence shown here is derived from an EMBL/GenBank/DDBJ whole genome shotgun (WGS) entry which is preliminary data.</text>
</comment>
<dbReference type="InterPro" id="IPR002504">
    <property type="entry name" value="NADK"/>
</dbReference>
<dbReference type="GO" id="GO:0046872">
    <property type="term" value="F:metal ion binding"/>
    <property type="evidence" value="ECO:0007669"/>
    <property type="project" value="UniProtKB-UniRule"/>
</dbReference>
<accession>A0A0W0X374</accession>
<dbReference type="AlphaFoldDB" id="A0A0W0X374"/>
<feature type="binding site" evidence="9">
    <location>
        <position position="160"/>
    </location>
    <ligand>
        <name>NAD(+)</name>
        <dbReference type="ChEBI" id="CHEBI:57540"/>
    </ligand>
</feature>
<dbReference type="GO" id="GO:0006741">
    <property type="term" value="P:NADP+ biosynthetic process"/>
    <property type="evidence" value="ECO:0007669"/>
    <property type="project" value="UniProtKB-UniRule"/>
</dbReference>
<dbReference type="FunFam" id="2.60.200.30:FF:000009">
    <property type="entry name" value="Poly(P)/ATP NAD kinase"/>
    <property type="match status" value="1"/>
</dbReference>
<gene>
    <name evidence="10" type="primary">ppnK</name>
    <name evidence="9" type="synonym">nadK</name>
    <name evidence="10" type="ORF">Loak_1142</name>
</gene>
<evidence type="ECO:0000313" key="10">
    <source>
        <dbReference type="EMBL" id="KTD39021.1"/>
    </source>
</evidence>
<dbReference type="Proteomes" id="UP000054858">
    <property type="component" value="Unassembled WGS sequence"/>
</dbReference>
<evidence type="ECO:0000256" key="3">
    <source>
        <dbReference type="ARBA" id="ARBA00022741"/>
    </source>
</evidence>
<comment type="catalytic activity">
    <reaction evidence="8 9">
        <text>NAD(+) + ATP = ADP + NADP(+) + H(+)</text>
        <dbReference type="Rhea" id="RHEA:18629"/>
        <dbReference type="ChEBI" id="CHEBI:15378"/>
        <dbReference type="ChEBI" id="CHEBI:30616"/>
        <dbReference type="ChEBI" id="CHEBI:57540"/>
        <dbReference type="ChEBI" id="CHEBI:58349"/>
        <dbReference type="ChEBI" id="CHEBI:456216"/>
        <dbReference type="EC" id="2.7.1.23"/>
    </reaction>
</comment>
<dbReference type="GO" id="GO:0005524">
    <property type="term" value="F:ATP binding"/>
    <property type="evidence" value="ECO:0007669"/>
    <property type="project" value="UniProtKB-KW"/>
</dbReference>
<dbReference type="EC" id="2.7.1.23" evidence="9"/>